<reference evidence="1 2" key="1">
    <citation type="submission" date="2016-10" db="EMBL/GenBank/DDBJ databases">
        <authorList>
            <person name="de Groot N.N."/>
        </authorList>
    </citation>
    <scope>NUCLEOTIDE SEQUENCE [LARGE SCALE GENOMIC DNA]</scope>
    <source>
        <strain evidence="1 2">DSM 21039</strain>
    </source>
</reference>
<evidence type="ECO:0000313" key="2">
    <source>
        <dbReference type="Proteomes" id="UP000198984"/>
    </source>
</evidence>
<organism evidence="1 2">
    <name type="scientific">Chitinophaga rupis</name>
    <dbReference type="NCBI Taxonomy" id="573321"/>
    <lineage>
        <taxon>Bacteria</taxon>
        <taxon>Pseudomonadati</taxon>
        <taxon>Bacteroidota</taxon>
        <taxon>Chitinophagia</taxon>
        <taxon>Chitinophagales</taxon>
        <taxon>Chitinophagaceae</taxon>
        <taxon>Chitinophaga</taxon>
    </lineage>
</organism>
<accession>A0A1H7XPK2</accession>
<sequence length="186" mass="21934">MSEHNFEDFIRQHRAGFEEQGPNARVWKGLEQQLKAQQTHTPKVVQLLKRHWLKAAAVLVLIVNSVMIYQFLQFKKQQQDLGTISPELQEAKLYYTSQIEQKLEDIRQYSPEALGLDSTARKELELRNDTYQLLEKELEANPGNERIRSAMVRYYQMKLDLLDKILEELQAKQPGTKTFNHHEREI</sequence>
<proteinExistence type="predicted"/>
<dbReference type="RefSeq" id="WP_089914690.1">
    <property type="nucleotide sequence ID" value="NZ_FOBB01000004.1"/>
</dbReference>
<dbReference type="STRING" id="573321.SAMN04488505_104155"/>
<name>A0A1H7XPK2_9BACT</name>
<dbReference type="Proteomes" id="UP000198984">
    <property type="component" value="Unassembled WGS sequence"/>
</dbReference>
<evidence type="ECO:0000313" key="1">
    <source>
        <dbReference type="EMBL" id="SEM35832.1"/>
    </source>
</evidence>
<dbReference type="OrthoDB" id="1120747at2"/>
<dbReference type="EMBL" id="FOBB01000004">
    <property type="protein sequence ID" value="SEM35832.1"/>
    <property type="molecule type" value="Genomic_DNA"/>
</dbReference>
<protein>
    <recommendedName>
        <fullName evidence="3">Anti-sigma factor</fullName>
    </recommendedName>
</protein>
<gene>
    <name evidence="1" type="ORF">SAMN04488505_104155</name>
</gene>
<evidence type="ECO:0008006" key="3">
    <source>
        <dbReference type="Google" id="ProtNLM"/>
    </source>
</evidence>
<dbReference type="AlphaFoldDB" id="A0A1H7XPK2"/>
<keyword evidence="2" id="KW-1185">Reference proteome</keyword>